<dbReference type="EMBL" id="RCHR01000009">
    <property type="protein sequence ID" value="RLL41123.1"/>
    <property type="molecule type" value="Genomic_DNA"/>
</dbReference>
<dbReference type="SUPFAM" id="SSF82171">
    <property type="entry name" value="DPP6 N-terminal domain-like"/>
    <property type="match status" value="1"/>
</dbReference>
<evidence type="ECO:0000313" key="4">
    <source>
        <dbReference type="Proteomes" id="UP000270219"/>
    </source>
</evidence>
<name>A0A498D4Y5_9BACI</name>
<dbReference type="Proteomes" id="UP000270219">
    <property type="component" value="Unassembled WGS sequence"/>
</dbReference>
<evidence type="ECO:0000256" key="2">
    <source>
        <dbReference type="SAM" id="SignalP"/>
    </source>
</evidence>
<organism evidence="3 4">
    <name type="scientific">Oceanobacillus piezotolerans</name>
    <dbReference type="NCBI Taxonomy" id="2448030"/>
    <lineage>
        <taxon>Bacteria</taxon>
        <taxon>Bacillati</taxon>
        <taxon>Bacillota</taxon>
        <taxon>Bacilli</taxon>
        <taxon>Bacillales</taxon>
        <taxon>Bacillaceae</taxon>
        <taxon>Oceanobacillus</taxon>
    </lineage>
</organism>
<dbReference type="AlphaFoldDB" id="A0A498D4Y5"/>
<feature type="compositionally biased region" description="Acidic residues" evidence="1">
    <location>
        <begin position="27"/>
        <end position="36"/>
    </location>
</feature>
<dbReference type="PROSITE" id="PS51257">
    <property type="entry name" value="PROKAR_LIPOPROTEIN"/>
    <property type="match status" value="1"/>
</dbReference>
<dbReference type="RefSeq" id="WP_121524785.1">
    <property type="nucleotide sequence ID" value="NZ_RCHR01000009.1"/>
</dbReference>
<comment type="caution">
    <text evidence="3">The sequence shown here is derived from an EMBL/GenBank/DDBJ whole genome shotgun (WGS) entry which is preliminary data.</text>
</comment>
<evidence type="ECO:0008006" key="5">
    <source>
        <dbReference type="Google" id="ProtNLM"/>
    </source>
</evidence>
<proteinExistence type="predicted"/>
<keyword evidence="4" id="KW-1185">Reference proteome</keyword>
<feature type="region of interest" description="Disordered" evidence="1">
    <location>
        <begin position="27"/>
        <end position="52"/>
    </location>
</feature>
<feature type="chain" id="PRO_5038939429" description="WD40 repeat domain-containing protein" evidence="2">
    <location>
        <begin position="24"/>
        <end position="388"/>
    </location>
</feature>
<feature type="signal peptide" evidence="2">
    <location>
        <begin position="1"/>
        <end position="23"/>
    </location>
</feature>
<gene>
    <name evidence="3" type="ORF">D8M04_17935</name>
</gene>
<evidence type="ECO:0000313" key="3">
    <source>
        <dbReference type="EMBL" id="RLL41123.1"/>
    </source>
</evidence>
<reference evidence="3 4" key="1">
    <citation type="submission" date="2018-10" db="EMBL/GenBank/DDBJ databases">
        <title>Oceanobacillus sp. YLB-02 draft genome.</title>
        <authorList>
            <person name="Yu L."/>
        </authorList>
    </citation>
    <scope>NUCLEOTIDE SEQUENCE [LARGE SCALE GENOMIC DNA]</scope>
    <source>
        <strain evidence="3 4">YLB-02</strain>
    </source>
</reference>
<accession>A0A498D4Y5</accession>
<keyword evidence="2" id="KW-0732">Signal</keyword>
<protein>
    <recommendedName>
        <fullName evidence="5">WD40 repeat domain-containing protein</fullName>
    </recommendedName>
</protein>
<sequence length="388" mass="43804">MRKVKFYFVGILFLLVIGLAACGNEDPNEVSEDASAEESGQKEKTEVDEAAGYEEVESFDLEGPVTVMNFSLDEDGDTLLWGENDGGFGDALRRNVWVDGEVKELDIEVYGQFSYLTGPGHIITSHTDWDAPETERYSIIEYDPSTGETEEFVAKNDRDDILLPNFGTYIQDPRTYIHTVTNIDREDVDTYIWKVDNNEFIDLNFIKDIKAQAGEELPNYPNYFLNKDASVVYAAVLNEGLYSYDIATGETEKLFESDNLFMNHYMTTMLTSDEKYLVYGINDPTAEGLHITYHALDLETKESIELGVGEKVYTLTDGNVALIEENEVKLFDFETEELETVHTIELGENQELDQATISLDGNTIAYGYSTEGEEDEEDTSHMSILSNQ</sequence>
<evidence type="ECO:0000256" key="1">
    <source>
        <dbReference type="SAM" id="MobiDB-lite"/>
    </source>
</evidence>